<dbReference type="AlphaFoldDB" id="A0A0G1D545"/>
<dbReference type="GO" id="GO:0016491">
    <property type="term" value="F:oxidoreductase activity"/>
    <property type="evidence" value="ECO:0007669"/>
    <property type="project" value="InterPro"/>
</dbReference>
<proteinExistence type="predicted"/>
<organism evidence="1 2">
    <name type="scientific">Candidatus Collierbacteria bacterium GW2011_GWC2_43_12</name>
    <dbReference type="NCBI Taxonomy" id="1618390"/>
    <lineage>
        <taxon>Bacteria</taxon>
        <taxon>Candidatus Collieribacteriota</taxon>
    </lineage>
</organism>
<evidence type="ECO:0000313" key="2">
    <source>
        <dbReference type="Proteomes" id="UP000033980"/>
    </source>
</evidence>
<dbReference type="EMBL" id="LCFK01000034">
    <property type="protein sequence ID" value="KKS92834.1"/>
    <property type="molecule type" value="Genomic_DNA"/>
</dbReference>
<reference evidence="1 2" key="1">
    <citation type="journal article" date="2015" name="Nature">
        <title>rRNA introns, odd ribosomes, and small enigmatic genomes across a large radiation of phyla.</title>
        <authorList>
            <person name="Brown C.T."/>
            <person name="Hug L.A."/>
            <person name="Thomas B.C."/>
            <person name="Sharon I."/>
            <person name="Castelle C.J."/>
            <person name="Singh A."/>
            <person name="Wilkins M.J."/>
            <person name="Williams K.H."/>
            <person name="Banfield J.F."/>
        </authorList>
    </citation>
    <scope>NUCLEOTIDE SEQUENCE [LARGE SCALE GENOMIC DNA]</scope>
</reference>
<name>A0A0G1D545_9BACT</name>
<feature type="non-terminal residue" evidence="1">
    <location>
        <position position="1"/>
    </location>
</feature>
<evidence type="ECO:0000313" key="1">
    <source>
        <dbReference type="EMBL" id="KKS92834.1"/>
    </source>
</evidence>
<protein>
    <submittedName>
        <fullName evidence="1">Oxidoreductase FAD/NAD(P)-binding domain protein</fullName>
    </submittedName>
</protein>
<comment type="caution">
    <text evidence="1">The sequence shown here is derived from an EMBL/GenBank/DDBJ whole genome shotgun (WGS) entry which is preliminary data.</text>
</comment>
<sequence>FETVISKPSDDWPGFRGHVGDVVDDLRQDWSTTLVYLCGAPEMITEMELKLREKGVPEAHVFYEKYY</sequence>
<dbReference type="Gene3D" id="3.40.50.80">
    <property type="entry name" value="Nucleotide-binding domain of ferredoxin-NADP reductase (FNR) module"/>
    <property type="match status" value="1"/>
</dbReference>
<dbReference type="Proteomes" id="UP000033980">
    <property type="component" value="Unassembled WGS sequence"/>
</dbReference>
<gene>
    <name evidence="1" type="ORF">UV68_C0034G0013</name>
</gene>
<dbReference type="SUPFAM" id="SSF52343">
    <property type="entry name" value="Ferredoxin reductase-like, C-terminal NADP-linked domain"/>
    <property type="match status" value="1"/>
</dbReference>
<accession>A0A0G1D545</accession>
<dbReference type="InterPro" id="IPR039261">
    <property type="entry name" value="FNR_nucleotide-bd"/>
</dbReference>